<organism evidence="2 3">
    <name type="scientific">Streptomyces flaveus</name>
    <dbReference type="NCBI Taxonomy" id="66370"/>
    <lineage>
        <taxon>Bacteria</taxon>
        <taxon>Bacillati</taxon>
        <taxon>Actinomycetota</taxon>
        <taxon>Actinomycetes</taxon>
        <taxon>Kitasatosporales</taxon>
        <taxon>Streptomycetaceae</taxon>
        <taxon>Streptomyces</taxon>
        <taxon>Streptomyces aurantiacus group</taxon>
    </lineage>
</organism>
<reference evidence="2" key="1">
    <citation type="journal article" date="2014" name="Int. J. Syst. Evol. Microbiol.">
        <title>Complete genome sequence of Corynebacterium casei LMG S-19264T (=DSM 44701T), isolated from a smear-ripened cheese.</title>
        <authorList>
            <consortium name="US DOE Joint Genome Institute (JGI-PGF)"/>
            <person name="Walter F."/>
            <person name="Albersmeier A."/>
            <person name="Kalinowski J."/>
            <person name="Ruckert C."/>
        </authorList>
    </citation>
    <scope>NUCLEOTIDE SEQUENCE</scope>
    <source>
        <strain evidence="2">JCM 3035</strain>
    </source>
</reference>
<keyword evidence="3" id="KW-1185">Reference proteome</keyword>
<gene>
    <name evidence="2" type="ORF">GCM10010094_65170</name>
</gene>
<sequence>MAGGFPAHGGRRMPRYFRLVTKASSGGELPEGWRLDGDRLVHEAELHGWKLTVVSFLDAPWDGPTSLCIEPPDDPDVTVGTDGITAELMRSISLAEIRRTAKELRARLGHSAGETAVAAVLHRVETEREYALMAREYVHLVQQGYRSPITRLASAWGLSRNTISGRVRRARAMGFLDGPPGKPADRLTDKARRHLEGDDARDSERGRIGGR</sequence>
<name>A0A917R8G6_9ACTN</name>
<dbReference type="EMBL" id="BMPQ01000021">
    <property type="protein sequence ID" value="GGK95178.1"/>
    <property type="molecule type" value="Genomic_DNA"/>
</dbReference>
<accession>A0A917R8G6</accession>
<evidence type="ECO:0000313" key="2">
    <source>
        <dbReference type="EMBL" id="GGK95178.1"/>
    </source>
</evidence>
<protein>
    <submittedName>
        <fullName evidence="2">Uncharacterized protein</fullName>
    </submittedName>
</protein>
<feature type="region of interest" description="Disordered" evidence="1">
    <location>
        <begin position="173"/>
        <end position="211"/>
    </location>
</feature>
<dbReference type="AlphaFoldDB" id="A0A917R8G6"/>
<evidence type="ECO:0000256" key="1">
    <source>
        <dbReference type="SAM" id="MobiDB-lite"/>
    </source>
</evidence>
<evidence type="ECO:0000313" key="3">
    <source>
        <dbReference type="Proteomes" id="UP000637788"/>
    </source>
</evidence>
<comment type="caution">
    <text evidence="2">The sequence shown here is derived from an EMBL/GenBank/DDBJ whole genome shotgun (WGS) entry which is preliminary data.</text>
</comment>
<reference evidence="2" key="2">
    <citation type="submission" date="2020-09" db="EMBL/GenBank/DDBJ databases">
        <authorList>
            <person name="Sun Q."/>
            <person name="Ohkuma M."/>
        </authorList>
    </citation>
    <scope>NUCLEOTIDE SEQUENCE</scope>
    <source>
        <strain evidence="2">JCM 3035</strain>
    </source>
</reference>
<feature type="compositionally biased region" description="Basic and acidic residues" evidence="1">
    <location>
        <begin position="183"/>
        <end position="211"/>
    </location>
</feature>
<proteinExistence type="predicted"/>
<dbReference type="Proteomes" id="UP000637788">
    <property type="component" value="Unassembled WGS sequence"/>
</dbReference>